<feature type="compositionally biased region" description="Basic and acidic residues" evidence="2">
    <location>
        <begin position="1"/>
        <end position="10"/>
    </location>
</feature>
<feature type="transmembrane region" description="Helical" evidence="3">
    <location>
        <begin position="378"/>
        <end position="399"/>
    </location>
</feature>
<accession>A0AAV2QTN6</accession>
<dbReference type="PANTHER" id="PTHR12335">
    <property type="entry name" value="TIPE PROTEIN TEMPERATURE-INDUCED PARALYTIC E"/>
    <property type="match status" value="1"/>
</dbReference>
<sequence length="421" mass="46814">MPLYANRERTGLTSSEGSSNVSRAGSSQSVPGLVSAVDQAQLDAGKKALKELLKEKRKAKKNRDTWRSQIKIWVTVLAGLMICLGLICLMFLVPIIIDPALATLTYQFTDEPVLCMTVSAEWVIGQSNISWCSCTEGCTSEIFRCSQISVVYQKTKLNISKDFENKLRQRRDVSDFQFGGDMSQIPDSNNIFRKHGLPIIKNVVNDTSDIYKNESMRNISAIRETHNLGIDGGILKVLGLDISESYLLEEWPEGLDDEDVDLLSVNGSSGGNNNGSMVGPNHHIVKRNSEVSTEGGVPVHTTLEPSVYDTEFWDVFNASLFINVKGCGFPPEVNCSTFFSKFGVIGRRYPCYYSTVDDRLVMTEYHPDRARRDITLSLGWTIGAQVLGLITILILHLPFKSYIKAFKSSCEKRGTQVLQAK</sequence>
<evidence type="ECO:0000313" key="5">
    <source>
        <dbReference type="Proteomes" id="UP001497623"/>
    </source>
</evidence>
<dbReference type="InterPro" id="IPR031578">
    <property type="entry name" value="TipE"/>
</dbReference>
<dbReference type="Pfam" id="PF16972">
    <property type="entry name" value="TipE"/>
    <property type="match status" value="1"/>
</dbReference>
<gene>
    <name evidence="4" type="ORF">MNOR_LOCUS15678</name>
</gene>
<feature type="transmembrane region" description="Helical" evidence="3">
    <location>
        <begin position="70"/>
        <end position="97"/>
    </location>
</feature>
<dbReference type="GO" id="GO:0017080">
    <property type="term" value="F:sodium channel regulator activity"/>
    <property type="evidence" value="ECO:0007669"/>
    <property type="project" value="TreeGrafter"/>
</dbReference>
<proteinExistence type="predicted"/>
<evidence type="ECO:0000256" key="2">
    <source>
        <dbReference type="SAM" id="MobiDB-lite"/>
    </source>
</evidence>
<evidence type="ECO:0000256" key="1">
    <source>
        <dbReference type="SAM" id="Coils"/>
    </source>
</evidence>
<protein>
    <recommendedName>
        <fullName evidence="6">Protein tipE</fullName>
    </recommendedName>
</protein>
<evidence type="ECO:0008006" key="6">
    <source>
        <dbReference type="Google" id="ProtNLM"/>
    </source>
</evidence>
<dbReference type="GO" id="GO:0005886">
    <property type="term" value="C:plasma membrane"/>
    <property type="evidence" value="ECO:0007669"/>
    <property type="project" value="TreeGrafter"/>
</dbReference>
<feature type="coiled-coil region" evidence="1">
    <location>
        <begin position="42"/>
        <end position="69"/>
    </location>
</feature>
<dbReference type="Proteomes" id="UP001497623">
    <property type="component" value="Unassembled WGS sequence"/>
</dbReference>
<dbReference type="EMBL" id="CAXKWB010009916">
    <property type="protein sequence ID" value="CAL4096296.1"/>
    <property type="molecule type" value="Genomic_DNA"/>
</dbReference>
<organism evidence="4 5">
    <name type="scientific">Meganyctiphanes norvegica</name>
    <name type="common">Northern krill</name>
    <name type="synonym">Thysanopoda norvegica</name>
    <dbReference type="NCBI Taxonomy" id="48144"/>
    <lineage>
        <taxon>Eukaryota</taxon>
        <taxon>Metazoa</taxon>
        <taxon>Ecdysozoa</taxon>
        <taxon>Arthropoda</taxon>
        <taxon>Crustacea</taxon>
        <taxon>Multicrustacea</taxon>
        <taxon>Malacostraca</taxon>
        <taxon>Eumalacostraca</taxon>
        <taxon>Eucarida</taxon>
        <taxon>Euphausiacea</taxon>
        <taxon>Euphausiidae</taxon>
        <taxon>Meganyctiphanes</taxon>
    </lineage>
</organism>
<feature type="compositionally biased region" description="Polar residues" evidence="2">
    <location>
        <begin position="11"/>
        <end position="29"/>
    </location>
</feature>
<keyword evidence="3" id="KW-0812">Transmembrane</keyword>
<keyword evidence="3" id="KW-1133">Transmembrane helix</keyword>
<keyword evidence="3" id="KW-0472">Membrane</keyword>
<keyword evidence="5" id="KW-1185">Reference proteome</keyword>
<dbReference type="GO" id="GO:0002028">
    <property type="term" value="P:regulation of sodium ion transport"/>
    <property type="evidence" value="ECO:0007669"/>
    <property type="project" value="TreeGrafter"/>
</dbReference>
<evidence type="ECO:0000313" key="4">
    <source>
        <dbReference type="EMBL" id="CAL4096296.1"/>
    </source>
</evidence>
<keyword evidence="1" id="KW-0175">Coiled coil</keyword>
<feature type="region of interest" description="Disordered" evidence="2">
    <location>
        <begin position="1"/>
        <end position="29"/>
    </location>
</feature>
<comment type="caution">
    <text evidence="4">The sequence shown here is derived from an EMBL/GenBank/DDBJ whole genome shotgun (WGS) entry which is preliminary data.</text>
</comment>
<evidence type="ECO:0000256" key="3">
    <source>
        <dbReference type="SAM" id="Phobius"/>
    </source>
</evidence>
<dbReference type="AlphaFoldDB" id="A0AAV2QTN6"/>
<dbReference type="PANTHER" id="PTHR12335:SF6">
    <property type="entry name" value="PROTEIN TIPE"/>
    <property type="match status" value="1"/>
</dbReference>
<name>A0AAV2QTN6_MEGNR</name>
<reference evidence="4 5" key="1">
    <citation type="submission" date="2024-05" db="EMBL/GenBank/DDBJ databases">
        <authorList>
            <person name="Wallberg A."/>
        </authorList>
    </citation>
    <scope>NUCLEOTIDE SEQUENCE [LARGE SCALE GENOMIC DNA]</scope>
</reference>